<evidence type="ECO:0000313" key="3">
    <source>
        <dbReference type="EMBL" id="RXF67240.1"/>
    </source>
</evidence>
<evidence type="ECO:0000256" key="2">
    <source>
        <dbReference type="PROSITE-ProRule" id="PRU01282"/>
    </source>
</evidence>
<name>A0A4Q0M2V6_9SPHI</name>
<proteinExistence type="inferred from homology"/>
<dbReference type="SUPFAM" id="SSF52833">
    <property type="entry name" value="Thioredoxin-like"/>
    <property type="match status" value="1"/>
</dbReference>
<sequence length="114" mass="13316">MKVYGIKNCDTVKKALRWLDEHHVRYEFHDFKKQGISLEKLQEWASGLGWESLINKRGTTWKKLDRETQDSITTPEAALKLLQDKTSIIKRPVIEDDHVLLSGFDEVAYEEKLS</sequence>
<dbReference type="Proteomes" id="UP000290848">
    <property type="component" value="Unassembled WGS sequence"/>
</dbReference>
<dbReference type="RefSeq" id="WP_128771230.1">
    <property type="nucleotide sequence ID" value="NZ_RXOC01000019.1"/>
</dbReference>
<dbReference type="InterPro" id="IPR006504">
    <property type="entry name" value="Tscrpt_reg_Spx/MgsR"/>
</dbReference>
<dbReference type="EMBL" id="RXOC01000019">
    <property type="protein sequence ID" value="RXF67240.1"/>
    <property type="molecule type" value="Genomic_DNA"/>
</dbReference>
<dbReference type="InterPro" id="IPR006660">
    <property type="entry name" value="Arsenate_reductase-like"/>
</dbReference>
<dbReference type="PANTHER" id="PTHR30041">
    <property type="entry name" value="ARSENATE REDUCTASE"/>
    <property type="match status" value="1"/>
</dbReference>
<evidence type="ECO:0000313" key="4">
    <source>
        <dbReference type="Proteomes" id="UP000290848"/>
    </source>
</evidence>
<organism evidence="3 4">
    <name type="scientific">Arcticibacter tournemirensis</name>
    <dbReference type="NCBI Taxonomy" id="699437"/>
    <lineage>
        <taxon>Bacteria</taxon>
        <taxon>Pseudomonadati</taxon>
        <taxon>Bacteroidota</taxon>
        <taxon>Sphingobacteriia</taxon>
        <taxon>Sphingobacteriales</taxon>
        <taxon>Sphingobacteriaceae</taxon>
        <taxon>Arcticibacter</taxon>
    </lineage>
</organism>
<protein>
    <submittedName>
        <fullName evidence="3">ArsC family reductase</fullName>
    </submittedName>
</protein>
<dbReference type="Pfam" id="PF03960">
    <property type="entry name" value="ArsC"/>
    <property type="match status" value="1"/>
</dbReference>
<evidence type="ECO:0000256" key="1">
    <source>
        <dbReference type="ARBA" id="ARBA00007198"/>
    </source>
</evidence>
<accession>A0A4Q0M2V6</accession>
<dbReference type="AlphaFoldDB" id="A0A4Q0M2V6"/>
<comment type="similarity">
    <text evidence="1 2">Belongs to the ArsC family.</text>
</comment>
<dbReference type="Gene3D" id="3.40.30.10">
    <property type="entry name" value="Glutaredoxin"/>
    <property type="match status" value="1"/>
</dbReference>
<reference evidence="3 4" key="1">
    <citation type="submission" date="2018-12" db="EMBL/GenBank/DDBJ databases">
        <title>The Draft Genome Sequence of the Soil Bacterium Pedobacter tournemirensis R1.</title>
        <authorList>
            <person name="He J."/>
        </authorList>
    </citation>
    <scope>NUCLEOTIDE SEQUENCE [LARGE SCALE GENOMIC DNA]</scope>
    <source>
        <strain evidence="3 4">R1</strain>
    </source>
</reference>
<dbReference type="PROSITE" id="PS51353">
    <property type="entry name" value="ARSC"/>
    <property type="match status" value="1"/>
</dbReference>
<dbReference type="NCBIfam" id="NF008107">
    <property type="entry name" value="PRK10853.1"/>
    <property type="match status" value="1"/>
</dbReference>
<dbReference type="PANTHER" id="PTHR30041:SF8">
    <property type="entry name" value="PROTEIN YFFB"/>
    <property type="match status" value="1"/>
</dbReference>
<comment type="caution">
    <text evidence="3">The sequence shown here is derived from an EMBL/GenBank/DDBJ whole genome shotgun (WGS) entry which is preliminary data.</text>
</comment>
<gene>
    <name evidence="3" type="ORF">EKH83_19940</name>
</gene>
<dbReference type="InterPro" id="IPR036249">
    <property type="entry name" value="Thioredoxin-like_sf"/>
</dbReference>
<dbReference type="NCBIfam" id="TIGR01617">
    <property type="entry name" value="arsC_related"/>
    <property type="match status" value="1"/>
</dbReference>